<proteinExistence type="predicted"/>
<sequence>MMRPISLAPPNHVCMWRLFQTVNTLGVAFNAMSMPLTGSRSKRQAAMVGMRQFSSGPKASQYVYVVTHGRKPGVYETWAECAEQVNGYKSAVYQKVKRTQLTHFQEGCVETNKAVGGMREHGLLEVTGSDERLGVMSDESESRVEEDVKKPSKTRKKMESETEEEPTSLTGAKEYRVLTVYVDGAARGNPGAASYGILIRNDAGKNVMKIAKRLGSQTNNVAEWEGALAGLQSALELGAEEVHLMSDSNLVVNQISGLWKINDPTLRKLHSEAIKVVKRFSHFDATWIPRAKNQVADGLANSALDYGDSVWQSKDNSDS</sequence>
<accession>A0A7S4JGQ3</accession>
<dbReference type="GO" id="GO:0004523">
    <property type="term" value="F:RNA-DNA hybrid ribonuclease activity"/>
    <property type="evidence" value="ECO:0007669"/>
    <property type="project" value="InterPro"/>
</dbReference>
<dbReference type="PANTHER" id="PTHR46387">
    <property type="entry name" value="POLYNUCLEOTIDYL TRANSFERASE, RIBONUCLEASE H-LIKE SUPERFAMILY PROTEIN"/>
    <property type="match status" value="1"/>
</dbReference>
<protein>
    <recommendedName>
        <fullName evidence="2">RNase H type-1 domain-containing protein</fullName>
    </recommendedName>
</protein>
<evidence type="ECO:0000256" key="1">
    <source>
        <dbReference type="SAM" id="MobiDB-lite"/>
    </source>
</evidence>
<dbReference type="InterPro" id="IPR002156">
    <property type="entry name" value="RNaseH_domain"/>
</dbReference>
<dbReference type="Gene3D" id="3.40.970.10">
    <property type="entry name" value="Ribonuclease H1, N-terminal domain"/>
    <property type="match status" value="1"/>
</dbReference>
<evidence type="ECO:0000259" key="2">
    <source>
        <dbReference type="PROSITE" id="PS50879"/>
    </source>
</evidence>
<feature type="domain" description="RNase H type-1" evidence="2">
    <location>
        <begin position="174"/>
        <end position="305"/>
    </location>
</feature>
<feature type="compositionally biased region" description="Basic and acidic residues" evidence="1">
    <location>
        <begin position="140"/>
        <end position="150"/>
    </location>
</feature>
<dbReference type="InterPro" id="IPR011320">
    <property type="entry name" value="RNase_H1_N"/>
</dbReference>
<dbReference type="SUPFAM" id="SSF55658">
    <property type="entry name" value="L9 N-domain-like"/>
    <property type="match status" value="1"/>
</dbReference>
<dbReference type="InterPro" id="IPR009027">
    <property type="entry name" value="Ribosomal_bL9/RNase_H1_N"/>
</dbReference>
<dbReference type="PROSITE" id="PS50879">
    <property type="entry name" value="RNASE_H_1"/>
    <property type="match status" value="1"/>
</dbReference>
<dbReference type="GO" id="GO:0003676">
    <property type="term" value="F:nucleic acid binding"/>
    <property type="evidence" value="ECO:0007669"/>
    <property type="project" value="InterPro"/>
</dbReference>
<feature type="region of interest" description="Disordered" evidence="1">
    <location>
        <begin position="128"/>
        <end position="169"/>
    </location>
</feature>
<dbReference type="InterPro" id="IPR037056">
    <property type="entry name" value="RNase_H1_N_sf"/>
</dbReference>
<name>A0A7S4JGQ3_GUITH</name>
<dbReference type="CDD" id="cd09279">
    <property type="entry name" value="RNase_HI_like"/>
    <property type="match status" value="1"/>
</dbReference>
<dbReference type="Pfam" id="PF01693">
    <property type="entry name" value="Cauli_VI"/>
    <property type="match status" value="1"/>
</dbReference>
<dbReference type="InterPro" id="IPR036397">
    <property type="entry name" value="RNaseH_sf"/>
</dbReference>
<dbReference type="AlphaFoldDB" id="A0A7S4JGQ3"/>
<gene>
    <name evidence="3" type="ORF">GTHE00462_LOCUS5608</name>
</gene>
<dbReference type="InterPro" id="IPR012337">
    <property type="entry name" value="RNaseH-like_sf"/>
</dbReference>
<dbReference type="Gene3D" id="3.30.420.10">
    <property type="entry name" value="Ribonuclease H-like superfamily/Ribonuclease H"/>
    <property type="match status" value="1"/>
</dbReference>
<dbReference type="EMBL" id="HBKN01006997">
    <property type="protein sequence ID" value="CAE2263109.1"/>
    <property type="molecule type" value="Transcribed_RNA"/>
</dbReference>
<reference evidence="3" key="1">
    <citation type="submission" date="2021-01" db="EMBL/GenBank/DDBJ databases">
        <authorList>
            <person name="Corre E."/>
            <person name="Pelletier E."/>
            <person name="Niang G."/>
            <person name="Scheremetjew M."/>
            <person name="Finn R."/>
            <person name="Kale V."/>
            <person name="Holt S."/>
            <person name="Cochrane G."/>
            <person name="Meng A."/>
            <person name="Brown T."/>
            <person name="Cohen L."/>
        </authorList>
    </citation>
    <scope>NUCLEOTIDE SEQUENCE</scope>
    <source>
        <strain evidence="3">CCMP 2712</strain>
    </source>
</reference>
<evidence type="ECO:0000313" key="3">
    <source>
        <dbReference type="EMBL" id="CAE2263109.1"/>
    </source>
</evidence>
<dbReference type="Pfam" id="PF13456">
    <property type="entry name" value="RVT_3"/>
    <property type="match status" value="1"/>
</dbReference>
<dbReference type="PANTHER" id="PTHR46387:SF2">
    <property type="entry name" value="RIBONUCLEASE HI"/>
    <property type="match status" value="1"/>
</dbReference>
<dbReference type="SUPFAM" id="SSF53098">
    <property type="entry name" value="Ribonuclease H-like"/>
    <property type="match status" value="1"/>
</dbReference>
<organism evidence="3">
    <name type="scientific">Guillardia theta</name>
    <name type="common">Cryptophyte</name>
    <name type="synonym">Cryptomonas phi</name>
    <dbReference type="NCBI Taxonomy" id="55529"/>
    <lineage>
        <taxon>Eukaryota</taxon>
        <taxon>Cryptophyceae</taxon>
        <taxon>Pyrenomonadales</taxon>
        <taxon>Geminigeraceae</taxon>
        <taxon>Guillardia</taxon>
    </lineage>
</organism>